<proteinExistence type="inferred from homology"/>
<evidence type="ECO:0000259" key="18">
    <source>
        <dbReference type="PROSITE" id="PS50525"/>
    </source>
</evidence>
<comment type="cofactor">
    <cofactor evidence="1">
        <name>Mn(2+)</name>
        <dbReference type="ChEBI" id="CHEBI:29035"/>
    </cofactor>
</comment>
<evidence type="ECO:0000256" key="14">
    <source>
        <dbReference type="ARBA" id="ARBA00030436"/>
    </source>
</evidence>
<evidence type="ECO:0000256" key="8">
    <source>
        <dbReference type="ARBA" id="ARBA00022695"/>
    </source>
</evidence>
<keyword evidence="12" id="KW-0693">Viral RNA replication</keyword>
<dbReference type="GO" id="GO:0016787">
    <property type="term" value="F:hydrolase activity"/>
    <property type="evidence" value="ECO:0007669"/>
    <property type="project" value="UniProtKB-KW"/>
</dbReference>
<dbReference type="PROSITE" id="PS50525">
    <property type="entry name" value="RDRP_SSRNA_NEG_SEG"/>
    <property type="match status" value="1"/>
</dbReference>
<evidence type="ECO:0000256" key="1">
    <source>
        <dbReference type="ARBA" id="ARBA00001936"/>
    </source>
</evidence>
<dbReference type="Proteomes" id="UP001300303">
    <property type="component" value="Genome"/>
</dbReference>
<comment type="subcellular location">
    <subcellularLocation>
        <location evidence="3">Host cell</location>
    </subcellularLocation>
</comment>
<evidence type="ECO:0000256" key="11">
    <source>
        <dbReference type="ARBA" id="ARBA00022842"/>
    </source>
</evidence>
<keyword evidence="10" id="KW-0378">Hydrolase</keyword>
<evidence type="ECO:0000256" key="3">
    <source>
        <dbReference type="ARBA" id="ARBA00004340"/>
    </source>
</evidence>
<comment type="similarity">
    <text evidence="16">Belongs to the Bunyavirales RNA polymerase family.</text>
</comment>
<evidence type="ECO:0000256" key="5">
    <source>
        <dbReference type="ARBA" id="ARBA00018602"/>
    </source>
</evidence>
<dbReference type="EC" id="2.7.7.48" evidence="4"/>
<keyword evidence="7" id="KW-0808">Transferase</keyword>
<evidence type="ECO:0000256" key="12">
    <source>
        <dbReference type="ARBA" id="ARBA00022953"/>
    </source>
</evidence>
<protein>
    <recommendedName>
        <fullName evidence="5">RNA-directed RNA polymerase L</fullName>
        <ecNumber evidence="4">2.7.7.48</ecNumber>
    </recommendedName>
    <alternativeName>
        <fullName evidence="13">Large structural protein</fullName>
    </alternativeName>
    <alternativeName>
        <fullName evidence="15">Replicase</fullName>
    </alternativeName>
    <alternativeName>
        <fullName evidence="14">Transcriptase</fullName>
    </alternativeName>
</protein>
<dbReference type="GO" id="GO:0003968">
    <property type="term" value="F:RNA-directed RNA polymerase activity"/>
    <property type="evidence" value="ECO:0007669"/>
    <property type="project" value="UniProtKB-KW"/>
</dbReference>
<evidence type="ECO:0000256" key="17">
    <source>
        <dbReference type="ARBA" id="ARBA00048744"/>
    </source>
</evidence>
<dbReference type="GeneID" id="80553718"/>
<dbReference type="GO" id="GO:0006351">
    <property type="term" value="P:DNA-templated transcription"/>
    <property type="evidence" value="ECO:0007669"/>
    <property type="project" value="InterPro"/>
</dbReference>
<dbReference type="NCBIfam" id="TIGR04202">
    <property type="entry name" value="capSnatchArena"/>
    <property type="match status" value="1"/>
</dbReference>
<accession>A0A7D9MVU1</accession>
<dbReference type="GO" id="GO:0000166">
    <property type="term" value="F:nucleotide binding"/>
    <property type="evidence" value="ECO:0007669"/>
    <property type="project" value="UniProtKB-KW"/>
</dbReference>
<feature type="domain" description="RdRp catalytic" evidence="18">
    <location>
        <begin position="1027"/>
        <end position="1214"/>
    </location>
</feature>
<keyword evidence="9" id="KW-0547">Nucleotide-binding</keyword>
<dbReference type="Gene3D" id="3.40.91.60">
    <property type="match status" value="1"/>
</dbReference>
<evidence type="ECO:0000313" key="20">
    <source>
        <dbReference type="Proteomes" id="UP001300303"/>
    </source>
</evidence>
<dbReference type="KEGG" id="vg:80553718"/>
<dbReference type="InterPro" id="IPR048547">
    <property type="entry name" value="L_thumb_ring_bunyavir"/>
</dbReference>
<evidence type="ECO:0000256" key="2">
    <source>
        <dbReference type="ARBA" id="ARBA00001946"/>
    </source>
</evidence>
<evidence type="ECO:0000313" key="19">
    <source>
        <dbReference type="EMBL" id="QLA47025.1"/>
    </source>
</evidence>
<dbReference type="EMBL" id="MK896459">
    <property type="protein sequence ID" value="QLA47025.1"/>
    <property type="molecule type" value="Viral_cRNA"/>
</dbReference>
<dbReference type="InterPro" id="IPR007322">
    <property type="entry name" value="RNA_pol_bunyavir"/>
</dbReference>
<dbReference type="Pfam" id="PF04196">
    <property type="entry name" value="Bunya_RdRp"/>
    <property type="match status" value="1"/>
</dbReference>
<dbReference type="InterPro" id="IPR007099">
    <property type="entry name" value="RNA-dir_pol_NSvirus"/>
</dbReference>
<dbReference type="Pfam" id="PF21561">
    <property type="entry name" value="L_thumb_ring_vir"/>
    <property type="match status" value="1"/>
</dbReference>
<evidence type="ECO:0000256" key="4">
    <source>
        <dbReference type="ARBA" id="ARBA00012494"/>
    </source>
</evidence>
<dbReference type="GO" id="GO:0043657">
    <property type="term" value="C:host cell"/>
    <property type="evidence" value="ECO:0007669"/>
    <property type="project" value="UniProtKB-SubCell"/>
</dbReference>
<evidence type="ECO:0000256" key="6">
    <source>
        <dbReference type="ARBA" id="ARBA00022484"/>
    </source>
</evidence>
<dbReference type="Pfam" id="PF15518">
    <property type="entry name" value="L_protein_N"/>
    <property type="match status" value="1"/>
</dbReference>
<evidence type="ECO:0000256" key="7">
    <source>
        <dbReference type="ARBA" id="ARBA00022679"/>
    </source>
</evidence>
<dbReference type="RefSeq" id="YP_010840649.1">
    <property type="nucleotide sequence ID" value="NC_078900.1"/>
</dbReference>
<sequence>MEARLYQEYLARINAARTADVAKDIDVDLLVERHNYFGRCVCESLNIEYKNDVPLVDIICELFPDEDMLQHNIPNITPDNYLIINNMLYIIDYKVTVSMETVQATLTKYNKALEIVAGQLPINYEIVIIKINPINKELYISSDSFRALYPGLTIDVDFNPYFDLKRILYDKFENDDEFLLKISHGDFTLTSPWLNEDTPELYSHPIYVEFINSMPVKYSELFWDSMEFNSYSAERWNFNLYRCKEATKGEYDAFIRAESSKLFECNGDYPKPTSDEILKGWDLMTERVKETRDLLDTEVLQKPSIHFLWGSHDDNSSNENNPKILRLAKMMKTATGDHPMLRVIQQIGDAVDFSEHINEYETHCINLKMESRLKSKPINYKKIDTKQFGKCYVRWEQQFILNSDNMDNEVRRRLMKDFAGIGRHKVFKNKTLEDIDLGKPKILDFNKESIYLASLKMMNSFKDELSKDSTVKRKDTLLEEYVKKIGYCNQDTADNIDKLIHSKYWDFITDYSTIMKNMLAMSQYNKHNTIRIATCANNNVFGILLPSSDIKTKRATIVYFIVVLHKEDVLVCNPGTLLGTFKCSKGYLSFSKALRLDKERCQRIVSSPGLFLLTTLLMHDNNPTIKLFDVANFSLFTSCSITKSLLSLTEPARYMIMNSLALSSNVKDYISEKFSPYTKTLFSVYMTRLIKNGCLSANNQQRRIAVRDIHLTEYDITQKGMQRNRDINSIWFPGLVNIQEYLEQVYMPFYFNAKGLHEKHHVMIDLVKTVGEIELEQRINCEEIWSDKPKKQTVNLPILIHSLAKQLIQDTSRHNHLRDKIESRNNFRKLPVTVSTFTSSKSCVQVGDFKKYKISSARRTQRLEENIKRSFRIANPMFFEDNDTNKEIRHANYEMLRDAIPDFIDYITTKNFDRLYNKITNGDLEEKSVIELAMDMMKNHKELHFAMFNKGQKTFKDREIFEPEWETKLCMYPIERIAKERCKLNPDEMISEPGDGKLKILEQKSEQELRFMIQTLKELNSTSDILLGKLDTSHRGTKLEINADMSKWSAQDVYYKYFWLIALDPILYPFEKKRILYFMCNYMQKKLIIPDDVMTDLLDQKSERPDDIFRELTNNFARNWFFVKRNWLQGNFNYISSYLHSTAMNVYKDIVKNAVTKLDGKCLVNSLVHSDDNQTSISIIQNKIDEDKIIQFCRDAFETICLTFGCQANMKKTYITNSIKEFVSLFNLCGEPYSVYGRFLLTSVGDCAYLGPYEDLANRISATQTAIKHGCPPSYAWLSLYLAQWITYYTYSMLPRQKNDPCLVFDCSRLDLPPELCGLIESDLSTISLVGLEADNLTFLIKLLQKMSPILLKKEPVLNQMDYINNWDLSKCSYSELLRLKLIRYFHLDDSMSNEDPMGETSEMRSRSLLTPRKFTTAGSLLRLKSYNDYQDIMSDEQATENLIDFILERPDLLVTKGETYEEYKNMVLYRYNSKKFKESLSVQNPAQLFIEQILFSHKPTIDYNFLRERFLNINDTKIVEEFGTISGRLTFHEAYRSIREDMSKLPLTTDDIQVVYQYMIANDPLLLTVGNSLVMSTVGCPQERNMTTACTMPEFRNLKLIHYSPAVVLKAFAKRTLDLPGTNPDELQRDIMHLETFLESTELVKKMEMRILENETKLGKRDRLFELKEKTKLYQICYEYIKSTEHKIKVFILPIKCRTSYDFCAVIQGNLISDSNWYSIHYLKQINTGGYKGIMQRTVSQSLIIAQECFRALTFFTDSFIAEPFRMQFIHNIIGNFTYKGQKVSELLFYIRNSNSRQEFIPLLYHLGFLEQKDLDLYDAMKSSERISWNYRQANRDMLTGPVDLTLSGYNRELHIVGHDSKLIMAELKLIKPSYDQILHAGRKLLSCKHGLKIEKFDECDIENGYFYLTAQRKTHHSYIYQIHSYSSIKQRNKDLASYKSRTSNLLKPVCPVLISNYQEFSKITIRQCKYLNSDSIYFSKLRISETEIINTKRTILEKMRLFEGPEIIEGLINITELMKTTELLCLDYNKLINTSIISFAKLVECTGKMSTDLEEEVFVMSEEGMDQTIPEYMNTSPALNIFISKTGSKHMTYKNAIKYLIRRETERFIRVFDFSGEGFFSPKNFGTLSVIKIIISMLKTNEWSTILEKTMHLCMILNDFDAQYHLLELPSYFISDPIEGDVAWVKLRSYLRTIPCPNDPLWKDIFDNFRKKAIQLMDEKIELDDSFETITERIQASFGRTEFEFN</sequence>
<evidence type="ECO:0000256" key="9">
    <source>
        <dbReference type="ARBA" id="ARBA00022741"/>
    </source>
</evidence>
<comment type="catalytic activity">
    <reaction evidence="17">
        <text>RNA(n) + a ribonucleoside 5'-triphosphate = RNA(n+1) + diphosphate</text>
        <dbReference type="Rhea" id="RHEA:21248"/>
        <dbReference type="Rhea" id="RHEA-COMP:14527"/>
        <dbReference type="Rhea" id="RHEA-COMP:17342"/>
        <dbReference type="ChEBI" id="CHEBI:33019"/>
        <dbReference type="ChEBI" id="CHEBI:61557"/>
        <dbReference type="ChEBI" id="CHEBI:140395"/>
        <dbReference type="EC" id="2.7.7.48"/>
    </reaction>
</comment>
<evidence type="ECO:0000256" key="15">
    <source>
        <dbReference type="ARBA" id="ARBA00031012"/>
    </source>
</evidence>
<dbReference type="InterPro" id="IPR029124">
    <property type="entry name" value="L_protein_N"/>
</dbReference>
<evidence type="ECO:0000256" key="16">
    <source>
        <dbReference type="ARBA" id="ARBA00034123"/>
    </source>
</evidence>
<keyword evidence="11" id="KW-0460">Magnesium</keyword>
<name>A0A7D9MVU1_9VIRU</name>
<keyword evidence="8" id="KW-0548">Nucleotidyltransferase</keyword>
<organism evidence="19 20">
    <name type="scientific">Tanga virus</name>
    <dbReference type="NCBI Taxonomy" id="2748249"/>
    <lineage>
        <taxon>Viruses</taxon>
        <taxon>Riboviria</taxon>
        <taxon>Orthornavirae</taxon>
        <taxon>Negarnaviricota</taxon>
        <taxon>Polyploviricotina</taxon>
        <taxon>Bunyaviricetes</taxon>
        <taxon>Elliovirales</taxon>
        <taxon>Peribunyaviridae</taxon>
        <taxon>Orthobunyavirus</taxon>
        <taxon>Orthobunyavirus tangaense</taxon>
    </lineage>
</organism>
<dbReference type="GO" id="GO:0039694">
    <property type="term" value="P:viral RNA genome replication"/>
    <property type="evidence" value="ECO:0007669"/>
    <property type="project" value="InterPro"/>
</dbReference>
<reference evidence="19 20" key="1">
    <citation type="submission" date="2019-05" db="EMBL/GenBank/DDBJ databases">
        <title>Genomic Characterization of 104 Bunyaviruses in the Families Peribunyaviridae, Nairoviridae, and Phenuiviridae.</title>
        <authorList>
            <person name="Kapuscinski M."/>
            <person name="Bergren N."/>
            <person name="Russell B."/>
            <person name="Lee J."/>
            <person name="Borland E."/>
            <person name="King D."/>
            <person name="Burkhalter K."/>
            <person name="Stenglein M."/>
            <person name="Kading R."/>
        </authorList>
    </citation>
    <scope>NUCLEOTIDE SEQUENCE [LARGE SCALE GENOMIC DNA]</scope>
    <source>
        <strain evidence="19 20">MP 1329</strain>
    </source>
</reference>
<dbReference type="InterPro" id="IPR048006">
    <property type="entry name" value="CapSnatch_bunyavir"/>
</dbReference>
<dbReference type="CDD" id="cd22349">
    <property type="entry name" value="PDDEXK_RNA_polymerase-like"/>
    <property type="match status" value="1"/>
</dbReference>
<keyword evidence="6" id="KW-0696">RNA-directed RNA polymerase</keyword>
<evidence type="ECO:0000256" key="13">
    <source>
        <dbReference type="ARBA" id="ARBA00030285"/>
    </source>
</evidence>
<keyword evidence="20" id="KW-1185">Reference proteome</keyword>
<evidence type="ECO:0000256" key="10">
    <source>
        <dbReference type="ARBA" id="ARBA00022801"/>
    </source>
</evidence>
<comment type="cofactor">
    <cofactor evidence="2">
        <name>Mg(2+)</name>
        <dbReference type="ChEBI" id="CHEBI:18420"/>
    </cofactor>
</comment>